<sequence length="426" mass="46595">MSRKPLSILIAGQGIAGSSLALMLARHPSFDPRPNITIVERSQTPRTTGQAIDIRGPAVRVIRVLGLEDKIKQRHTTETGMAIVGAKGQQIACFDATGSTSSTTSEYEILRGELAALLLKNLQTAHDANRANSRVIYGESIQSLKERDDGVAVQFANGKLVPQTFDVVVAADGMSSTTRPMIFPEYAAEDPIKPLGQYMAFFSVPRVADDTDLWRWHIAPRGLGIHIRPHRTKTTMGVYFVINNSKKARIPEVDQVLVKDVAAQKAYLRAKFAGVGFQSARFLDAMDYADDFYMQQTAQVETPKWSSGRCVLLGDAAYCMMGIGTSLSLIGAYLIAGELANAASRDLDLAAALSRYEDLLRPLVANYLKLQSGPEHVIPQSRLGIAVMHSALRVLTWTGLQHLILPREPSGNDWGLPDYGFEEIGE</sequence>
<dbReference type="InterPro" id="IPR036188">
    <property type="entry name" value="FAD/NAD-bd_sf"/>
</dbReference>
<keyword evidence="1" id="KW-0285">Flavoprotein</keyword>
<name>A0A2J6S4I4_HYAVF</name>
<dbReference type="PANTHER" id="PTHR46865">
    <property type="entry name" value="OXIDOREDUCTASE-RELATED"/>
    <property type="match status" value="1"/>
</dbReference>
<evidence type="ECO:0000313" key="5">
    <source>
        <dbReference type="EMBL" id="PMD45674.1"/>
    </source>
</evidence>
<dbReference type="PANTHER" id="PTHR46865:SF2">
    <property type="entry name" value="MONOOXYGENASE"/>
    <property type="match status" value="1"/>
</dbReference>
<dbReference type="Proteomes" id="UP000235786">
    <property type="component" value="Unassembled WGS sequence"/>
</dbReference>
<dbReference type="Pfam" id="PF01494">
    <property type="entry name" value="FAD_binding_3"/>
    <property type="match status" value="1"/>
</dbReference>
<evidence type="ECO:0000256" key="3">
    <source>
        <dbReference type="ARBA" id="ARBA00023002"/>
    </source>
</evidence>
<proteinExistence type="predicted"/>
<keyword evidence="6" id="KW-1185">Reference proteome</keyword>
<evidence type="ECO:0000256" key="1">
    <source>
        <dbReference type="ARBA" id="ARBA00022630"/>
    </source>
</evidence>
<protein>
    <submittedName>
        <fullName evidence="5">FAD/NAD(P)-binding domain-containing protein</fullName>
    </submittedName>
</protein>
<reference evidence="5 6" key="1">
    <citation type="submission" date="2016-04" db="EMBL/GenBank/DDBJ databases">
        <title>A degradative enzymes factory behind the ericoid mycorrhizal symbiosis.</title>
        <authorList>
            <consortium name="DOE Joint Genome Institute"/>
            <person name="Martino E."/>
            <person name="Morin E."/>
            <person name="Grelet G."/>
            <person name="Kuo A."/>
            <person name="Kohler A."/>
            <person name="Daghino S."/>
            <person name="Barry K."/>
            <person name="Choi C."/>
            <person name="Cichocki N."/>
            <person name="Clum A."/>
            <person name="Copeland A."/>
            <person name="Hainaut M."/>
            <person name="Haridas S."/>
            <person name="Labutti K."/>
            <person name="Lindquist E."/>
            <person name="Lipzen A."/>
            <person name="Khouja H.-R."/>
            <person name="Murat C."/>
            <person name="Ohm R."/>
            <person name="Olson A."/>
            <person name="Spatafora J."/>
            <person name="Veneault-Fourrey C."/>
            <person name="Henrissat B."/>
            <person name="Grigoriev I."/>
            <person name="Martin F."/>
            <person name="Perotto S."/>
        </authorList>
    </citation>
    <scope>NUCLEOTIDE SEQUENCE [LARGE SCALE GENOMIC DNA]</scope>
    <source>
        <strain evidence="5 6">F</strain>
    </source>
</reference>
<feature type="domain" description="FAD-binding" evidence="4">
    <location>
        <begin position="7"/>
        <end position="341"/>
    </location>
</feature>
<organism evidence="5 6">
    <name type="scientific">Hyaloscypha variabilis (strain UAMH 11265 / GT02V1 / F)</name>
    <name type="common">Meliniomyces variabilis</name>
    <dbReference type="NCBI Taxonomy" id="1149755"/>
    <lineage>
        <taxon>Eukaryota</taxon>
        <taxon>Fungi</taxon>
        <taxon>Dikarya</taxon>
        <taxon>Ascomycota</taxon>
        <taxon>Pezizomycotina</taxon>
        <taxon>Leotiomycetes</taxon>
        <taxon>Helotiales</taxon>
        <taxon>Hyaloscyphaceae</taxon>
        <taxon>Hyaloscypha</taxon>
        <taxon>Hyaloscypha variabilis</taxon>
    </lineage>
</organism>
<dbReference type="AlphaFoldDB" id="A0A2J6S4I4"/>
<accession>A0A2J6S4I4</accession>
<keyword evidence="3" id="KW-0560">Oxidoreductase</keyword>
<gene>
    <name evidence="5" type="ORF">L207DRAFT_508487</name>
</gene>
<dbReference type="InterPro" id="IPR002938">
    <property type="entry name" value="FAD-bd"/>
</dbReference>
<evidence type="ECO:0000256" key="2">
    <source>
        <dbReference type="ARBA" id="ARBA00022827"/>
    </source>
</evidence>
<dbReference type="STRING" id="1149755.A0A2J6S4I4"/>
<dbReference type="PRINTS" id="PR00420">
    <property type="entry name" value="RNGMNOXGNASE"/>
</dbReference>
<evidence type="ECO:0000313" key="6">
    <source>
        <dbReference type="Proteomes" id="UP000235786"/>
    </source>
</evidence>
<dbReference type="InterPro" id="IPR051704">
    <property type="entry name" value="FAD_aromatic-hydroxylase"/>
</dbReference>
<dbReference type="OrthoDB" id="655030at2759"/>
<dbReference type="EMBL" id="KZ613940">
    <property type="protein sequence ID" value="PMD45674.1"/>
    <property type="molecule type" value="Genomic_DNA"/>
</dbReference>
<dbReference type="SUPFAM" id="SSF51905">
    <property type="entry name" value="FAD/NAD(P)-binding domain"/>
    <property type="match status" value="1"/>
</dbReference>
<evidence type="ECO:0000259" key="4">
    <source>
        <dbReference type="Pfam" id="PF01494"/>
    </source>
</evidence>
<dbReference type="Gene3D" id="3.50.50.60">
    <property type="entry name" value="FAD/NAD(P)-binding domain"/>
    <property type="match status" value="1"/>
</dbReference>
<dbReference type="GO" id="GO:0016491">
    <property type="term" value="F:oxidoreductase activity"/>
    <property type="evidence" value="ECO:0007669"/>
    <property type="project" value="UniProtKB-KW"/>
</dbReference>
<dbReference type="GO" id="GO:0071949">
    <property type="term" value="F:FAD binding"/>
    <property type="evidence" value="ECO:0007669"/>
    <property type="project" value="InterPro"/>
</dbReference>
<keyword evidence="2" id="KW-0274">FAD</keyword>